<dbReference type="EMBL" id="RXIC02000026">
    <property type="protein sequence ID" value="KAB1202642.1"/>
    <property type="molecule type" value="Genomic_DNA"/>
</dbReference>
<keyword evidence="2" id="KW-0687">Ribonucleoprotein</keyword>
<protein>
    <submittedName>
        <fullName evidence="2">50S ribosomal protein L1</fullName>
    </submittedName>
</protein>
<dbReference type="InterPro" id="IPR023674">
    <property type="entry name" value="Ribosomal_uL1-like"/>
</dbReference>
<dbReference type="OrthoDB" id="1747252at2759"/>
<dbReference type="Pfam" id="PF00687">
    <property type="entry name" value="Ribosomal_L1"/>
    <property type="match status" value="1"/>
</dbReference>
<comment type="caution">
    <text evidence="2">The sequence shown here is derived from an EMBL/GenBank/DDBJ whole genome shotgun (WGS) entry which is preliminary data.</text>
</comment>
<gene>
    <name evidence="2" type="ORF">CJ030_MR8G020262</name>
</gene>
<dbReference type="InterPro" id="IPR028364">
    <property type="entry name" value="Ribosomal_uL1/biogenesis"/>
</dbReference>
<organism evidence="2 3">
    <name type="scientific">Morella rubra</name>
    <name type="common">Chinese bayberry</name>
    <dbReference type="NCBI Taxonomy" id="262757"/>
    <lineage>
        <taxon>Eukaryota</taxon>
        <taxon>Viridiplantae</taxon>
        <taxon>Streptophyta</taxon>
        <taxon>Embryophyta</taxon>
        <taxon>Tracheophyta</taxon>
        <taxon>Spermatophyta</taxon>
        <taxon>Magnoliopsida</taxon>
        <taxon>eudicotyledons</taxon>
        <taxon>Gunneridae</taxon>
        <taxon>Pentapetalae</taxon>
        <taxon>rosids</taxon>
        <taxon>fabids</taxon>
        <taxon>Fagales</taxon>
        <taxon>Myricaceae</taxon>
        <taxon>Morella</taxon>
    </lineage>
</organism>
<dbReference type="PANTHER" id="PTHR36427">
    <property type="entry name" value="54S RIBOSOMAL PROTEIN L1, MITOCHONDRIAL"/>
    <property type="match status" value="1"/>
</dbReference>
<feature type="compositionally biased region" description="Polar residues" evidence="1">
    <location>
        <begin position="71"/>
        <end position="87"/>
    </location>
</feature>
<proteinExistence type="predicted"/>
<evidence type="ECO:0000256" key="1">
    <source>
        <dbReference type="SAM" id="MobiDB-lite"/>
    </source>
</evidence>
<evidence type="ECO:0000313" key="3">
    <source>
        <dbReference type="Proteomes" id="UP000516437"/>
    </source>
</evidence>
<feature type="region of interest" description="Disordered" evidence="1">
    <location>
        <begin position="133"/>
        <end position="154"/>
    </location>
</feature>
<dbReference type="AlphaFoldDB" id="A0A6A1UQP9"/>
<dbReference type="GO" id="GO:0005840">
    <property type="term" value="C:ribosome"/>
    <property type="evidence" value="ECO:0007669"/>
    <property type="project" value="UniProtKB-KW"/>
</dbReference>
<dbReference type="Gene3D" id="3.30.190.20">
    <property type="match status" value="1"/>
</dbReference>
<dbReference type="CDD" id="cd00403">
    <property type="entry name" value="Ribosomal_L1"/>
    <property type="match status" value="1"/>
</dbReference>
<dbReference type="PANTHER" id="PTHR36427:SF4">
    <property type="entry name" value="RIBOSOMAL PROTEIN L1P_L10E FAMILY"/>
    <property type="match status" value="1"/>
</dbReference>
<keyword evidence="2" id="KW-0689">Ribosomal protein</keyword>
<dbReference type="Gene3D" id="3.40.50.790">
    <property type="match status" value="1"/>
</dbReference>
<keyword evidence="3" id="KW-1185">Reference proteome</keyword>
<evidence type="ECO:0000313" key="2">
    <source>
        <dbReference type="EMBL" id="KAB1202642.1"/>
    </source>
</evidence>
<reference evidence="2 3" key="1">
    <citation type="journal article" date="2019" name="Plant Biotechnol. J.">
        <title>The red bayberry genome and genetic basis of sex determination.</title>
        <authorList>
            <person name="Jia H.M."/>
            <person name="Jia H.J."/>
            <person name="Cai Q.L."/>
            <person name="Wang Y."/>
            <person name="Zhao H.B."/>
            <person name="Yang W.F."/>
            <person name="Wang G.Y."/>
            <person name="Li Y.H."/>
            <person name="Zhan D.L."/>
            <person name="Shen Y.T."/>
            <person name="Niu Q.F."/>
            <person name="Chang L."/>
            <person name="Qiu J."/>
            <person name="Zhao L."/>
            <person name="Xie H.B."/>
            <person name="Fu W.Y."/>
            <person name="Jin J."/>
            <person name="Li X.W."/>
            <person name="Jiao Y."/>
            <person name="Zhou C.C."/>
            <person name="Tu T."/>
            <person name="Chai C.Y."/>
            <person name="Gao J.L."/>
            <person name="Fan L.J."/>
            <person name="van de Weg E."/>
            <person name="Wang J.Y."/>
            <person name="Gao Z.S."/>
        </authorList>
    </citation>
    <scope>NUCLEOTIDE SEQUENCE [LARGE SCALE GENOMIC DNA]</scope>
    <source>
        <tissue evidence="2">Leaves</tissue>
    </source>
</reference>
<dbReference type="Proteomes" id="UP000516437">
    <property type="component" value="Chromosome 8"/>
</dbReference>
<accession>A0A6A1UQP9</accession>
<dbReference type="SUPFAM" id="SSF56808">
    <property type="entry name" value="Ribosomal protein L1"/>
    <property type="match status" value="1"/>
</dbReference>
<sequence length="440" mass="49184">MATLKLLLSRARRHCLPKPPFPPFTHRLLSSVRDSGTHPNPNPDSEPPSKSSQSVPIPTVSYPSRPEDLSTPYQDQDQHENAPQAQSLLPRDQPRNSQQEKPSIWTREDIRYVKDVPVIFPVSYPSRVAPLPEDRVSGERDEAMEAKEGSEEMERERKRIEADVRVRRRVFRVSEEEEKVAVPFPMLIKKKEKQDKPAPLDLMEAIRLVKANAKKNFDETIEAHARLGIKKERTDQIVHGSLILPHGVAKDVRVAFFAEGADADEARAAGADIVGGVELIEEIASSHKFNVDKCFATPQLVLRLNKFIEEVAFTIMQIASFLKQRHLLPDRKHGTVTSDVSGAIKAARLGRIHFKMDKTSIVHVGLGKASFTEEFLRENIGAFMNALLLAKPPSLKKGKASKYAGYVNTFHICSTMGPGFPISMQSLSKAADNYSKGHLN</sequence>
<feature type="region of interest" description="Disordered" evidence="1">
    <location>
        <begin position="11"/>
        <end position="104"/>
    </location>
</feature>
<name>A0A6A1UQP9_9ROSI</name>
<dbReference type="InterPro" id="IPR016095">
    <property type="entry name" value="Ribosomal_uL1_3-a/b-sand"/>
</dbReference>